<keyword evidence="1" id="KW-0812">Transmembrane</keyword>
<sequence length="639" mass="63967">MRLSKFFIPFICSVSGIVHAACSSDDGTRFLATAGDTCTAAQPTYTFSINVGGTIDARDVGTVLNITAPNITSTNPTGSGSPYALTTSTDAIINVSGNFTGNVNGLNGRVIAVFNPSTVNIAGDAILNHTGSQGAGIQLFGADANLTINGTTTVTATTGTTGADGMRLTGTSEFGGDVVVNVANYITGISASSESAQFLSNLTLTADSMRNGGLNNTGATVTVAGNLTIDTRNTVNDGDQVHAINATGGILTVNGMSTLTTESIDSHGIVLSGANTAVGLEDIASSIATQGDDAHGIFFSSTAGIVAIGQSATSLTGPIVANSGEIITNGANANGIDLSTATVGVTVDNNGAITSNNGFAILGSSQDDTVNLIAGTVTGDINLGDGSDTLNYTGGAINGQLNGGDGVSSADGMVDTLNYDGLTITAPDMMNWELTNVINGANVTFANDFETETLTTDSASTAVLADALTITGDVVNDGTINMQSGTATGTATIDGNLTGSGTLAISIDVGADIADVLTVTGDSTSASIAIHPNPISAVPATGNDVLVATVDGTTAAGDFTLPNGTTMQTINGVTYELVLVGNNWFLRANGTPTSNSPAAIPSTSVWALLAAMLVMMFAAMAAMVMTTTRTTATTARRFR</sequence>
<dbReference type="InParanoid" id="A0A6N7F1H8"/>
<gene>
    <name evidence="3" type="ORF">GCU85_07910</name>
</gene>
<dbReference type="EMBL" id="WHNW01000009">
    <property type="protein sequence ID" value="MPV86648.1"/>
    <property type="molecule type" value="Genomic_DNA"/>
</dbReference>
<dbReference type="Gene3D" id="2.160.20.20">
    <property type="match status" value="1"/>
</dbReference>
<evidence type="ECO:0000256" key="2">
    <source>
        <dbReference type="SAM" id="SignalP"/>
    </source>
</evidence>
<dbReference type="AlphaFoldDB" id="A0A6N7F1H8"/>
<accession>A0A6N7F1H8</accession>
<dbReference type="InterPro" id="IPR011050">
    <property type="entry name" value="Pectin_lyase_fold/virulence"/>
</dbReference>
<dbReference type="SUPFAM" id="SSF51126">
    <property type="entry name" value="Pectin lyase-like"/>
    <property type="match status" value="1"/>
</dbReference>
<organism evidence="3 4">
    <name type="scientific">Ostreibacterium oceani</name>
    <dbReference type="NCBI Taxonomy" id="2654998"/>
    <lineage>
        <taxon>Bacteria</taxon>
        <taxon>Pseudomonadati</taxon>
        <taxon>Pseudomonadota</taxon>
        <taxon>Gammaproteobacteria</taxon>
        <taxon>Cardiobacteriales</taxon>
        <taxon>Ostreibacteriaceae</taxon>
        <taxon>Ostreibacterium</taxon>
    </lineage>
</organism>
<keyword evidence="1" id="KW-1133">Transmembrane helix</keyword>
<feature type="chain" id="PRO_5027028846" evidence="2">
    <location>
        <begin position="21"/>
        <end position="639"/>
    </location>
</feature>
<feature type="signal peptide" evidence="2">
    <location>
        <begin position="1"/>
        <end position="20"/>
    </location>
</feature>
<feature type="transmembrane region" description="Helical" evidence="1">
    <location>
        <begin position="605"/>
        <end position="627"/>
    </location>
</feature>
<dbReference type="Proteomes" id="UP000471298">
    <property type="component" value="Unassembled WGS sequence"/>
</dbReference>
<evidence type="ECO:0000313" key="3">
    <source>
        <dbReference type="EMBL" id="MPV86648.1"/>
    </source>
</evidence>
<reference evidence="3 4" key="1">
    <citation type="submission" date="2019-10" db="EMBL/GenBank/DDBJ databases">
        <title>Cardiobacteriales fam. a chemoheterotrophic member of the order Cardiobacteriales, and proposal of Cardiobacteriales fam. nov.</title>
        <authorList>
            <person name="Wang C."/>
        </authorList>
    </citation>
    <scope>NUCLEOTIDE SEQUENCE [LARGE SCALE GENOMIC DNA]</scope>
    <source>
        <strain evidence="3 4">ML27</strain>
    </source>
</reference>
<evidence type="ECO:0000256" key="1">
    <source>
        <dbReference type="SAM" id="Phobius"/>
    </source>
</evidence>
<comment type="caution">
    <text evidence="3">The sequence shown here is derived from an EMBL/GenBank/DDBJ whole genome shotgun (WGS) entry which is preliminary data.</text>
</comment>
<dbReference type="FunCoup" id="A0A6N7F1H8">
    <property type="interactions" value="25"/>
</dbReference>
<keyword evidence="1" id="KW-0472">Membrane</keyword>
<dbReference type="InterPro" id="IPR012332">
    <property type="entry name" value="Autotransporter_pectin_lyase_C"/>
</dbReference>
<proteinExistence type="predicted"/>
<dbReference type="RefSeq" id="WP_152810642.1">
    <property type="nucleotide sequence ID" value="NZ_WHNW01000009.1"/>
</dbReference>
<name>A0A6N7F1H8_9GAMM</name>
<protein>
    <submittedName>
        <fullName evidence="3">Uncharacterized protein</fullName>
    </submittedName>
</protein>
<evidence type="ECO:0000313" key="4">
    <source>
        <dbReference type="Proteomes" id="UP000471298"/>
    </source>
</evidence>
<keyword evidence="4" id="KW-1185">Reference proteome</keyword>
<keyword evidence="2" id="KW-0732">Signal</keyword>